<reference evidence="7" key="1">
    <citation type="submission" date="2020-03" db="EMBL/GenBank/DDBJ databases">
        <authorList>
            <person name="Guo F."/>
        </authorList>
    </citation>
    <scope>NUCLEOTIDE SEQUENCE</scope>
    <source>
        <strain evidence="7">JCM 30134</strain>
    </source>
</reference>
<feature type="domain" description="Enoyl reductase (ER)" evidence="6">
    <location>
        <begin position="13"/>
        <end position="342"/>
    </location>
</feature>
<dbReference type="InterPro" id="IPR011032">
    <property type="entry name" value="GroES-like_sf"/>
</dbReference>
<dbReference type="GO" id="GO:0046872">
    <property type="term" value="F:metal ion binding"/>
    <property type="evidence" value="ECO:0007669"/>
    <property type="project" value="UniProtKB-KW"/>
</dbReference>
<keyword evidence="3" id="KW-0479">Metal-binding</keyword>
<protein>
    <submittedName>
        <fullName evidence="7">Zinc-binding alcohol dehydrogenase</fullName>
    </submittedName>
</protein>
<proteinExistence type="inferred from homology"/>
<dbReference type="PANTHER" id="PTHR43350:SF19">
    <property type="entry name" value="D-GULOSIDE 3-DEHYDROGENASE"/>
    <property type="match status" value="1"/>
</dbReference>
<dbReference type="SUPFAM" id="SSF50129">
    <property type="entry name" value="GroES-like"/>
    <property type="match status" value="1"/>
</dbReference>
<evidence type="ECO:0000256" key="5">
    <source>
        <dbReference type="ARBA" id="ARBA00023002"/>
    </source>
</evidence>
<comment type="similarity">
    <text evidence="2">Belongs to the zinc-containing alcohol dehydrogenase family.</text>
</comment>
<evidence type="ECO:0000256" key="2">
    <source>
        <dbReference type="ARBA" id="ARBA00008072"/>
    </source>
</evidence>
<dbReference type="InterPro" id="IPR013149">
    <property type="entry name" value="ADH-like_C"/>
</dbReference>
<dbReference type="SUPFAM" id="SSF51735">
    <property type="entry name" value="NAD(P)-binding Rossmann-fold domains"/>
    <property type="match status" value="1"/>
</dbReference>
<dbReference type="Gene3D" id="3.40.50.720">
    <property type="entry name" value="NAD(P)-binding Rossmann-like Domain"/>
    <property type="match status" value="1"/>
</dbReference>
<dbReference type="GO" id="GO:0016491">
    <property type="term" value="F:oxidoreductase activity"/>
    <property type="evidence" value="ECO:0007669"/>
    <property type="project" value="UniProtKB-KW"/>
</dbReference>
<name>A0A9E5JWQ3_9GAMM</name>
<keyword evidence="4" id="KW-0862">Zinc</keyword>
<evidence type="ECO:0000313" key="7">
    <source>
        <dbReference type="EMBL" id="NHO66886.1"/>
    </source>
</evidence>
<dbReference type="EMBL" id="JAAONZ010000012">
    <property type="protein sequence ID" value="NHO66886.1"/>
    <property type="molecule type" value="Genomic_DNA"/>
</dbReference>
<evidence type="ECO:0000256" key="3">
    <source>
        <dbReference type="ARBA" id="ARBA00022723"/>
    </source>
</evidence>
<evidence type="ECO:0000256" key="1">
    <source>
        <dbReference type="ARBA" id="ARBA00001947"/>
    </source>
</evidence>
<accession>A0A9E5JWQ3</accession>
<dbReference type="RefSeq" id="WP_167188536.1">
    <property type="nucleotide sequence ID" value="NZ_JAAONZ010000012.1"/>
</dbReference>
<comment type="caution">
    <text evidence="7">The sequence shown here is derived from an EMBL/GenBank/DDBJ whole genome shotgun (WGS) entry which is preliminary data.</text>
</comment>
<evidence type="ECO:0000313" key="8">
    <source>
        <dbReference type="Proteomes" id="UP000787472"/>
    </source>
</evidence>
<evidence type="ECO:0000259" key="6">
    <source>
        <dbReference type="SMART" id="SM00829"/>
    </source>
</evidence>
<dbReference type="PANTHER" id="PTHR43350">
    <property type="entry name" value="NAD-DEPENDENT ALCOHOL DEHYDROGENASE"/>
    <property type="match status" value="1"/>
</dbReference>
<comment type="cofactor">
    <cofactor evidence="1">
        <name>Zn(2+)</name>
        <dbReference type="ChEBI" id="CHEBI:29105"/>
    </cofactor>
</comment>
<dbReference type="CDD" id="cd08255">
    <property type="entry name" value="2-desacetyl-2-hydroxyethyl_bacteriochlorophyllide_like"/>
    <property type="match status" value="1"/>
</dbReference>
<dbReference type="InterPro" id="IPR036291">
    <property type="entry name" value="NAD(P)-bd_dom_sf"/>
</dbReference>
<keyword evidence="8" id="KW-1185">Reference proteome</keyword>
<gene>
    <name evidence="7" type="ORF">G8770_15145</name>
</gene>
<sequence>MKKAAVAHIPEAGQVTLKSTLVEAPGPGQVLLQALFSSLSPGTERALMAGHILPLPQNLGYSLVARVIDIGEGVEHLQQGDTVVATAAHAEFQVIDARTLTPVPVGTDLEQSAFFNLAHTAMYAIRRSGLQLGEPCVVLGQGLVGAITAQLARLAGAVPVIVTDIDDTRLAASRAMGVQHAINPLHDPDGVKEALKAEGLDGVAVVFEATGARAPLEQALDLVAERGRVVIMSQSGDGQLPKFADKLMFKGVSLIGGYINSKPFALYRSDLQITESWPPVMRTGLQRYGHSDCWTSDEDIRVFLRLVKSGRLDLRPLISHRLHWQQLPDAYQMVWDRDPALLGGLIHWQD</sequence>
<keyword evidence="5" id="KW-0560">Oxidoreductase</keyword>
<dbReference type="InterPro" id="IPR020843">
    <property type="entry name" value="ER"/>
</dbReference>
<evidence type="ECO:0000256" key="4">
    <source>
        <dbReference type="ARBA" id="ARBA00022833"/>
    </source>
</evidence>
<dbReference type="Gene3D" id="3.90.180.10">
    <property type="entry name" value="Medium-chain alcohol dehydrogenases, catalytic domain"/>
    <property type="match status" value="2"/>
</dbReference>
<dbReference type="AlphaFoldDB" id="A0A9E5JWQ3"/>
<dbReference type="SMART" id="SM00829">
    <property type="entry name" value="PKS_ER"/>
    <property type="match status" value="1"/>
</dbReference>
<dbReference type="Pfam" id="PF00107">
    <property type="entry name" value="ADH_zinc_N"/>
    <property type="match status" value="1"/>
</dbReference>
<organism evidence="7 8">
    <name type="scientific">Pseudomaricurvus hydrocarbonicus</name>
    <dbReference type="NCBI Taxonomy" id="1470433"/>
    <lineage>
        <taxon>Bacteria</taxon>
        <taxon>Pseudomonadati</taxon>
        <taxon>Pseudomonadota</taxon>
        <taxon>Gammaproteobacteria</taxon>
        <taxon>Cellvibrionales</taxon>
        <taxon>Cellvibrionaceae</taxon>
        <taxon>Pseudomaricurvus</taxon>
    </lineage>
</organism>
<dbReference type="Proteomes" id="UP000787472">
    <property type="component" value="Unassembled WGS sequence"/>
</dbReference>